<protein>
    <submittedName>
        <fullName evidence="2">Uncharacterized protein</fullName>
    </submittedName>
</protein>
<proteinExistence type="predicted"/>
<dbReference type="NCBIfam" id="NF047426">
    <property type="entry name" value="tail_chap_PVL_C"/>
    <property type="match status" value="1"/>
</dbReference>
<comment type="caution">
    <text evidence="2">The sequence shown here is derived from an EMBL/GenBank/DDBJ whole genome shotgun (WGS) entry which is preliminary data.</text>
</comment>
<name>A0AB38BLF6_9LACT</name>
<evidence type="ECO:0000313" key="4">
    <source>
        <dbReference type="Proteomes" id="UP000199686"/>
    </source>
</evidence>
<organism evidence="2 4">
    <name type="scientific">Trichococcus flocculiformis</name>
    <dbReference type="NCBI Taxonomy" id="82803"/>
    <lineage>
        <taxon>Bacteria</taxon>
        <taxon>Bacillati</taxon>
        <taxon>Bacillota</taxon>
        <taxon>Bacilli</taxon>
        <taxon>Lactobacillales</taxon>
        <taxon>Carnobacteriaceae</taxon>
        <taxon>Trichococcus</taxon>
    </lineage>
</organism>
<dbReference type="EMBL" id="FOQC01000067">
    <property type="protein sequence ID" value="SFI18113.1"/>
    <property type="molecule type" value="Genomic_DNA"/>
</dbReference>
<keyword evidence="3" id="KW-1185">Reference proteome</keyword>
<dbReference type="AlphaFoldDB" id="A0AB38BLF6"/>
<dbReference type="RefSeq" id="WP_168173142.1">
    <property type="nucleotide sequence ID" value="NZ_FJMZ01000052.1"/>
</dbReference>
<reference evidence="1 3" key="1">
    <citation type="submission" date="2016-02" db="EMBL/GenBank/DDBJ databases">
        <authorList>
            <person name="Strepis N."/>
        </authorList>
    </citation>
    <scope>NUCLEOTIDE SEQUENCE [LARGE SCALE GENOMIC DNA]</scope>
    <source>
        <strain evidence="1">Trichococcus flocculiformis</strain>
    </source>
</reference>
<evidence type="ECO:0000313" key="1">
    <source>
        <dbReference type="EMBL" id="CZR03574.1"/>
    </source>
</evidence>
<evidence type="ECO:0000313" key="3">
    <source>
        <dbReference type="Proteomes" id="UP000195947"/>
    </source>
</evidence>
<gene>
    <name evidence="2" type="ORF">SAMN04488507_10673</name>
    <name evidence="1" type="ORF">TFLO_2842</name>
</gene>
<dbReference type="Proteomes" id="UP000199686">
    <property type="component" value="Unassembled WGS sequence"/>
</dbReference>
<evidence type="ECO:0000313" key="2">
    <source>
        <dbReference type="EMBL" id="SFI18113.1"/>
    </source>
</evidence>
<sequence>MILELIKQGKDINTVLAMPYSFLIDVLREEHKPERKRSLIAAFGG</sequence>
<dbReference type="Proteomes" id="UP000195947">
    <property type="component" value="Unassembled WGS sequence"/>
</dbReference>
<accession>A0AB38BLF6</accession>
<reference evidence="2 4" key="2">
    <citation type="submission" date="2016-10" db="EMBL/GenBank/DDBJ databases">
        <authorList>
            <person name="Varghese N."/>
            <person name="Submissions S."/>
        </authorList>
    </citation>
    <scope>NUCLEOTIDE SEQUENCE [LARGE SCALE GENOMIC DNA]</scope>
    <source>
        <strain evidence="2 4">DSM 2094</strain>
    </source>
</reference>
<dbReference type="EMBL" id="FJMZ01000052">
    <property type="protein sequence ID" value="CZR03574.1"/>
    <property type="molecule type" value="Genomic_DNA"/>
</dbReference>